<accession>A0ABM5HT39</accession>
<dbReference type="NCBIfam" id="TIGR01460">
    <property type="entry name" value="HAD-SF-IIA"/>
    <property type="match status" value="1"/>
</dbReference>
<dbReference type="RefSeq" id="XP_016985028.2">
    <property type="nucleotide sequence ID" value="XM_017129539.2"/>
</dbReference>
<sequence>MMFKRSLSHLDKLPKAQVAEWLGGIDTIICSSDGVLWQENDPIEGSVEAFNAIKAKGKRGLIATNDCSLTTSDLVQKAKCLGFQIQDQDMLSSAGSITSYLTDRKFKKKVLVLGGDGICKELQKEGFCSVVNNQRPDGRSRFNYAKTLVLDPDVGAVLVARDDAMEVNQLLVACNYLQNPKILFLATCTDGFLTFGKRRIPDAGTVAASIQVIVNRMPTVLGKPNPRMLGKLLESGEIKPERTLVIGNSLKADIGFANICGFHSLLVGQDNGALEQAEKIQKEEDEKKMKLVPDTFLSSLAPFLEYLCTEVKPDQKKDKKAQEINAGTAKPQKKTENK</sequence>
<reference evidence="2" key="2">
    <citation type="submission" date="2025-05" db="UniProtKB">
        <authorList>
            <consortium name="EnsemblMetazoa"/>
        </authorList>
    </citation>
    <scope>IDENTIFICATION</scope>
</reference>
<evidence type="ECO:0000313" key="2">
    <source>
        <dbReference type="EnsemblMetazoa" id="XP_016985028.2"/>
    </source>
</evidence>
<reference evidence="3" key="1">
    <citation type="journal article" date="2021" name="Elife">
        <title>Highly contiguous assemblies of 101 drosophilid genomes.</title>
        <authorList>
            <person name="Kim B.Y."/>
            <person name="Wang J.R."/>
            <person name="Miller D.E."/>
            <person name="Barmina O."/>
            <person name="Delaney E."/>
            <person name="Thompson A."/>
            <person name="Comeault A.A."/>
            <person name="Peede D."/>
            <person name="D'Agostino E.R."/>
            <person name="Pelaez J."/>
            <person name="Aguilar J.M."/>
            <person name="Haji D."/>
            <person name="Matsunaga T."/>
            <person name="Armstrong E.E."/>
            <person name="Zych M."/>
            <person name="Ogawa Y."/>
            <person name="Stamenkovic-Radak M."/>
            <person name="Jelic M."/>
            <person name="Veselinovic M.S."/>
            <person name="Tanaskovic M."/>
            <person name="Eric P."/>
            <person name="Gao J.J."/>
            <person name="Katoh T.K."/>
            <person name="Toda M.J."/>
            <person name="Watabe H."/>
            <person name="Watada M."/>
            <person name="Davis J.S."/>
            <person name="Moyle L.C."/>
            <person name="Manoli G."/>
            <person name="Bertolini E."/>
            <person name="Kostal V."/>
            <person name="Hawley R.S."/>
            <person name="Takahashi A."/>
            <person name="Jones C.D."/>
            <person name="Price D.K."/>
            <person name="Whiteman N."/>
            <person name="Kopp A."/>
            <person name="Matute D.R."/>
            <person name="Petrov D.A."/>
        </authorList>
    </citation>
    <scope>NUCLEOTIDE SEQUENCE [LARGE SCALE GENOMIC DNA]</scope>
</reference>
<dbReference type="GeneID" id="108048713"/>
<evidence type="ECO:0000256" key="1">
    <source>
        <dbReference type="SAM" id="MobiDB-lite"/>
    </source>
</evidence>
<keyword evidence="3" id="KW-1185">Reference proteome</keyword>
<dbReference type="SUPFAM" id="SSF56784">
    <property type="entry name" value="HAD-like"/>
    <property type="match status" value="1"/>
</dbReference>
<organism evidence="2 3">
    <name type="scientific">Drosophila rhopaloa</name>
    <name type="common">Fruit fly</name>
    <dbReference type="NCBI Taxonomy" id="1041015"/>
    <lineage>
        <taxon>Eukaryota</taxon>
        <taxon>Metazoa</taxon>
        <taxon>Ecdysozoa</taxon>
        <taxon>Arthropoda</taxon>
        <taxon>Hexapoda</taxon>
        <taxon>Insecta</taxon>
        <taxon>Pterygota</taxon>
        <taxon>Neoptera</taxon>
        <taxon>Endopterygota</taxon>
        <taxon>Diptera</taxon>
        <taxon>Brachycera</taxon>
        <taxon>Muscomorpha</taxon>
        <taxon>Ephydroidea</taxon>
        <taxon>Drosophilidae</taxon>
        <taxon>Drosophila</taxon>
        <taxon>Sophophora</taxon>
    </lineage>
</organism>
<dbReference type="Proteomes" id="UP001652680">
    <property type="component" value="Unassembled WGS sequence"/>
</dbReference>
<dbReference type="Pfam" id="PF13344">
    <property type="entry name" value="Hydrolase_6"/>
    <property type="match status" value="1"/>
</dbReference>
<dbReference type="PANTHER" id="PTHR19288">
    <property type="entry name" value="4-NITROPHENYLPHOSPHATASE-RELATED"/>
    <property type="match status" value="1"/>
</dbReference>
<proteinExistence type="predicted"/>
<dbReference type="InterPro" id="IPR023214">
    <property type="entry name" value="HAD_sf"/>
</dbReference>
<dbReference type="Pfam" id="PF13242">
    <property type="entry name" value="Hydrolase_like"/>
    <property type="match status" value="1"/>
</dbReference>
<dbReference type="EnsemblMetazoa" id="XM_017129539.2">
    <property type="protein sequence ID" value="XP_016985028.2"/>
    <property type="gene ID" value="LOC108048713"/>
</dbReference>
<evidence type="ECO:0000313" key="3">
    <source>
        <dbReference type="Proteomes" id="UP001652680"/>
    </source>
</evidence>
<dbReference type="Gene3D" id="3.40.50.1000">
    <property type="entry name" value="HAD superfamily/HAD-like"/>
    <property type="match status" value="2"/>
</dbReference>
<feature type="compositionally biased region" description="Basic and acidic residues" evidence="1">
    <location>
        <begin position="313"/>
        <end position="322"/>
    </location>
</feature>
<dbReference type="PANTHER" id="PTHR19288:SF93">
    <property type="entry name" value="FI11325P-RELATED"/>
    <property type="match status" value="1"/>
</dbReference>
<dbReference type="PIRSF" id="PIRSF000915">
    <property type="entry name" value="PGP-type_phosphatase"/>
    <property type="match status" value="1"/>
</dbReference>
<name>A0ABM5HT39_DRORH</name>
<feature type="region of interest" description="Disordered" evidence="1">
    <location>
        <begin position="313"/>
        <end position="338"/>
    </location>
</feature>
<dbReference type="InterPro" id="IPR036412">
    <property type="entry name" value="HAD-like_sf"/>
</dbReference>
<dbReference type="InterPro" id="IPR006357">
    <property type="entry name" value="HAD-SF_hydro_IIA"/>
</dbReference>
<protein>
    <recommendedName>
        <fullName evidence="4">Glycerol-3-phosphate phosphatase</fullName>
    </recommendedName>
</protein>
<evidence type="ECO:0008006" key="4">
    <source>
        <dbReference type="Google" id="ProtNLM"/>
    </source>
</evidence>